<dbReference type="Pfam" id="PF02491">
    <property type="entry name" value="SHS2_FTSA"/>
    <property type="match status" value="1"/>
</dbReference>
<feature type="non-terminal residue" evidence="6">
    <location>
        <position position="212"/>
    </location>
</feature>
<dbReference type="InterPro" id="IPR050696">
    <property type="entry name" value="FtsA/MreB"/>
</dbReference>
<gene>
    <name evidence="6" type="primary">ftsA</name>
    <name evidence="6" type="ORF">KC717_06570</name>
</gene>
<dbReference type="InterPro" id="IPR043129">
    <property type="entry name" value="ATPase_NBD"/>
</dbReference>
<evidence type="ECO:0000256" key="3">
    <source>
        <dbReference type="ARBA" id="ARBA00023136"/>
    </source>
</evidence>
<organism evidence="6 7">
    <name type="scientific">Candidatus Dojkabacteria bacterium</name>
    <dbReference type="NCBI Taxonomy" id="2099670"/>
    <lineage>
        <taxon>Bacteria</taxon>
        <taxon>Candidatus Dojkabacteria</taxon>
    </lineage>
</organism>
<dbReference type="Gene3D" id="3.30.1490.110">
    <property type="match status" value="1"/>
</dbReference>
<dbReference type="SMART" id="SM00842">
    <property type="entry name" value="FtsA"/>
    <property type="match status" value="1"/>
</dbReference>
<dbReference type="SUPFAM" id="SSF53067">
    <property type="entry name" value="Actin-like ATPase domain"/>
    <property type="match status" value="1"/>
</dbReference>
<proteinExistence type="predicted"/>
<evidence type="ECO:0000256" key="4">
    <source>
        <dbReference type="ARBA" id="ARBA00023306"/>
    </source>
</evidence>
<protein>
    <submittedName>
        <fullName evidence="6">Cell division protein FtsA</fullName>
    </submittedName>
</protein>
<evidence type="ECO:0000313" key="7">
    <source>
        <dbReference type="Proteomes" id="UP000754563"/>
    </source>
</evidence>
<feature type="domain" description="SHS2" evidence="5">
    <location>
        <begin position="6"/>
        <end position="192"/>
    </location>
</feature>
<dbReference type="InterPro" id="IPR003494">
    <property type="entry name" value="SHS2_FtsA"/>
</dbReference>
<accession>A0A955L9Z8</accession>
<keyword evidence="1" id="KW-1003">Cell membrane</keyword>
<dbReference type="GO" id="GO:0009898">
    <property type="term" value="C:cytoplasmic side of plasma membrane"/>
    <property type="evidence" value="ECO:0007669"/>
    <property type="project" value="TreeGrafter"/>
</dbReference>
<dbReference type="EMBL" id="JAGQLH010000115">
    <property type="protein sequence ID" value="MCA9386280.1"/>
    <property type="molecule type" value="Genomic_DNA"/>
</dbReference>
<dbReference type="PANTHER" id="PTHR32432">
    <property type="entry name" value="CELL DIVISION PROTEIN FTSA-RELATED"/>
    <property type="match status" value="1"/>
</dbReference>
<dbReference type="GO" id="GO:0032153">
    <property type="term" value="C:cell division site"/>
    <property type="evidence" value="ECO:0007669"/>
    <property type="project" value="TreeGrafter"/>
</dbReference>
<keyword evidence="4" id="KW-0131">Cell cycle</keyword>
<evidence type="ECO:0000313" key="6">
    <source>
        <dbReference type="EMBL" id="MCA9386280.1"/>
    </source>
</evidence>
<name>A0A955L9Z8_9BACT</name>
<dbReference type="GO" id="GO:0051301">
    <property type="term" value="P:cell division"/>
    <property type="evidence" value="ECO:0007669"/>
    <property type="project" value="UniProtKB-KW"/>
</dbReference>
<keyword evidence="2 6" id="KW-0132">Cell division</keyword>
<sequence length="212" mass="22225">MANNIIAAIDIGSSKVSSTIATIQDDQAPQVVGFATYPSKGLKKGVVVNIEEAINSIASSLEAAERMAGLTVSSVYVSINGKHITSTNNRGVVAVAQDEIVSDDIYRAIESARTVSIPPSREILHVIPRQFSVDTQGGIKDPIGMTGTRLEVDAHIISATSTALHNLVKVVQQLGLKVDDIVFSGWAASTAVLTNTEKELGVMLLDIGGGTT</sequence>
<dbReference type="NCBIfam" id="TIGR01174">
    <property type="entry name" value="ftsA"/>
    <property type="match status" value="1"/>
</dbReference>
<evidence type="ECO:0000256" key="2">
    <source>
        <dbReference type="ARBA" id="ARBA00022618"/>
    </source>
</evidence>
<reference evidence="6" key="2">
    <citation type="journal article" date="2021" name="Microbiome">
        <title>Successional dynamics and alternative stable states in a saline activated sludge microbial community over 9 years.</title>
        <authorList>
            <person name="Wang Y."/>
            <person name="Ye J."/>
            <person name="Ju F."/>
            <person name="Liu L."/>
            <person name="Boyd J.A."/>
            <person name="Deng Y."/>
            <person name="Parks D.H."/>
            <person name="Jiang X."/>
            <person name="Yin X."/>
            <person name="Woodcroft B.J."/>
            <person name="Tyson G.W."/>
            <person name="Hugenholtz P."/>
            <person name="Polz M.F."/>
            <person name="Zhang T."/>
        </authorList>
    </citation>
    <scope>NUCLEOTIDE SEQUENCE</scope>
    <source>
        <strain evidence="6">HKST-UBA11</strain>
    </source>
</reference>
<dbReference type="AlphaFoldDB" id="A0A955L9Z8"/>
<evidence type="ECO:0000259" key="5">
    <source>
        <dbReference type="SMART" id="SM00842"/>
    </source>
</evidence>
<reference evidence="6" key="1">
    <citation type="submission" date="2020-04" db="EMBL/GenBank/DDBJ databases">
        <authorList>
            <person name="Zhang T."/>
        </authorList>
    </citation>
    <scope>NUCLEOTIDE SEQUENCE</scope>
    <source>
        <strain evidence="6">HKST-UBA11</strain>
    </source>
</reference>
<dbReference type="PANTHER" id="PTHR32432:SF4">
    <property type="entry name" value="CELL DIVISION PROTEIN FTSA"/>
    <property type="match status" value="1"/>
</dbReference>
<dbReference type="InterPro" id="IPR020823">
    <property type="entry name" value="Cell_div_FtsA"/>
</dbReference>
<dbReference type="Proteomes" id="UP000754563">
    <property type="component" value="Unassembled WGS sequence"/>
</dbReference>
<comment type="caution">
    <text evidence="6">The sequence shown here is derived from an EMBL/GenBank/DDBJ whole genome shotgun (WGS) entry which is preliminary data.</text>
</comment>
<evidence type="ECO:0000256" key="1">
    <source>
        <dbReference type="ARBA" id="ARBA00022475"/>
    </source>
</evidence>
<keyword evidence="3" id="KW-0472">Membrane</keyword>